<dbReference type="EMBL" id="GDHC01019206">
    <property type="protein sequence ID" value="JAP99422.1"/>
    <property type="molecule type" value="Transcribed_RNA"/>
</dbReference>
<reference evidence="2" key="1">
    <citation type="journal article" date="2014" name="PLoS ONE">
        <title>Transcriptome-Based Identification of ABC Transporters in the Western Tarnished Plant Bug Lygus hesperus.</title>
        <authorList>
            <person name="Hull J.J."/>
            <person name="Chaney K."/>
            <person name="Geib S.M."/>
            <person name="Fabrick J.A."/>
            <person name="Brent C.S."/>
            <person name="Walsh D."/>
            <person name="Lavine L.C."/>
        </authorList>
    </citation>
    <scope>NUCLEOTIDE SEQUENCE</scope>
</reference>
<reference evidence="3" key="3">
    <citation type="journal article" date="2016" name="Gigascience">
        <title>De novo construction of an expanded transcriptome assembly for the western tarnished plant bug, Lygus hesperus.</title>
        <authorList>
            <person name="Tassone E.E."/>
            <person name="Geib S.M."/>
            <person name="Hall B."/>
            <person name="Fabrick J.A."/>
            <person name="Brent C.S."/>
            <person name="Hull J.J."/>
        </authorList>
    </citation>
    <scope>NUCLEOTIDE SEQUENCE</scope>
</reference>
<evidence type="ECO:0000313" key="2">
    <source>
        <dbReference type="EMBL" id="JAG39311.1"/>
    </source>
</evidence>
<name>A0A0A9Z602_LYGHE</name>
<gene>
    <name evidence="1" type="ORF">CM83_20537</name>
    <name evidence="2" type="ORF">CM83_20540</name>
    <name evidence="3" type="ORF">g.20221</name>
</gene>
<evidence type="ECO:0000313" key="1">
    <source>
        <dbReference type="EMBL" id="JAG39310.1"/>
    </source>
</evidence>
<sequence length="176" mass="19420">MEAALIPLQIQQYIHRRMDTCTLSLQILEITPVQSTLQLLTNDTATLLDILHSIHRDHSTVLHTLFQPESADRTQFTHSVVQLPQHSDVGTAADTPSVTAFHASFPNPNALLSSTVVYFGTNITFEVHSKHCSTYDGKVCTESKAQRFLTILEELVTSLLHESHQLITTDACGVGG</sequence>
<evidence type="ECO:0000313" key="3">
    <source>
        <dbReference type="EMBL" id="JAP99422.1"/>
    </source>
</evidence>
<protein>
    <submittedName>
        <fullName evidence="2">Uncharacterized protein</fullName>
    </submittedName>
</protein>
<dbReference type="EMBL" id="GBHO01004294">
    <property type="protein sequence ID" value="JAG39310.1"/>
    <property type="molecule type" value="Transcribed_RNA"/>
</dbReference>
<organism evidence="2">
    <name type="scientific">Lygus hesperus</name>
    <name type="common">Western plant bug</name>
    <dbReference type="NCBI Taxonomy" id="30085"/>
    <lineage>
        <taxon>Eukaryota</taxon>
        <taxon>Metazoa</taxon>
        <taxon>Ecdysozoa</taxon>
        <taxon>Arthropoda</taxon>
        <taxon>Hexapoda</taxon>
        <taxon>Insecta</taxon>
        <taxon>Pterygota</taxon>
        <taxon>Neoptera</taxon>
        <taxon>Paraneoptera</taxon>
        <taxon>Hemiptera</taxon>
        <taxon>Heteroptera</taxon>
        <taxon>Panheteroptera</taxon>
        <taxon>Cimicomorpha</taxon>
        <taxon>Miridae</taxon>
        <taxon>Mirini</taxon>
        <taxon>Lygus</taxon>
    </lineage>
</organism>
<reference evidence="2" key="2">
    <citation type="submission" date="2014-07" db="EMBL/GenBank/DDBJ databases">
        <authorList>
            <person name="Hull J."/>
        </authorList>
    </citation>
    <scope>NUCLEOTIDE SEQUENCE</scope>
</reference>
<dbReference type="EMBL" id="GBHO01004293">
    <property type="protein sequence ID" value="JAG39311.1"/>
    <property type="molecule type" value="Transcribed_RNA"/>
</dbReference>
<dbReference type="AlphaFoldDB" id="A0A0A9Z602"/>
<accession>A0A0A9Z602</accession>
<proteinExistence type="predicted"/>